<keyword evidence="3" id="KW-1185">Reference proteome</keyword>
<dbReference type="PANTHER" id="PTHR47842:SF3">
    <property type="entry name" value="DUF676 DOMAIN-CONTAINING PROTEIN"/>
    <property type="match status" value="1"/>
</dbReference>
<accession>A0A162JE87</accession>
<organism evidence="2 3">
    <name type="scientific">Cordyceps fumosorosea (strain ARSEF 2679)</name>
    <name type="common">Isaria fumosorosea</name>
    <dbReference type="NCBI Taxonomy" id="1081104"/>
    <lineage>
        <taxon>Eukaryota</taxon>
        <taxon>Fungi</taxon>
        <taxon>Dikarya</taxon>
        <taxon>Ascomycota</taxon>
        <taxon>Pezizomycotina</taxon>
        <taxon>Sordariomycetes</taxon>
        <taxon>Hypocreomycetidae</taxon>
        <taxon>Hypocreales</taxon>
        <taxon>Cordycipitaceae</taxon>
        <taxon>Cordyceps</taxon>
    </lineage>
</organism>
<proteinExistence type="predicted"/>
<dbReference type="RefSeq" id="XP_018705651.1">
    <property type="nucleotide sequence ID" value="XM_018847444.1"/>
</dbReference>
<name>A0A162JE87_CORFA</name>
<feature type="compositionally biased region" description="Basic and acidic residues" evidence="1">
    <location>
        <begin position="205"/>
        <end position="221"/>
    </location>
</feature>
<dbReference type="EMBL" id="AZHB01000007">
    <property type="protein sequence ID" value="OAA67662.1"/>
    <property type="molecule type" value="Genomic_DNA"/>
</dbReference>
<evidence type="ECO:0000313" key="3">
    <source>
        <dbReference type="Proteomes" id="UP000076744"/>
    </source>
</evidence>
<evidence type="ECO:0000256" key="1">
    <source>
        <dbReference type="SAM" id="MobiDB-lite"/>
    </source>
</evidence>
<feature type="compositionally biased region" description="Basic and acidic residues" evidence="1">
    <location>
        <begin position="230"/>
        <end position="244"/>
    </location>
</feature>
<sequence>MADYPELSSRYKRVRALEDVDELKAISEGHPAAAHRRVRFVNYYTLSPGRAKPSPVDGAAVAASPNLNNSEACANETGDSKAESNSHFSAETTAAPHVDQEAAHAVSEEEDLYSADEPRPKSDAKVVAEKPWKDNNEQDDESSQDGDHRKSILHLDPAPIPEEEHVDPATPPAADTPPDAEARTDLDLAPIPPEPEEPVFPDLTRYTDKDARKQAEREARRAAKAYQQAVKDRNKAIREREKLLEKRRKKATKEAQQQQHHDEAAATATHATAEPAAPAETRDDTPSPPRKLRKFCALPSGVRRDPTWVDVYMADVDEVGAHCGLFAPGAHYDRLVGDVGSRVVSWVQEDMSTRAAMKM</sequence>
<dbReference type="GeneID" id="30020130"/>
<feature type="region of interest" description="Disordered" evidence="1">
    <location>
        <begin position="47"/>
        <end position="293"/>
    </location>
</feature>
<evidence type="ECO:0000313" key="2">
    <source>
        <dbReference type="EMBL" id="OAA67662.1"/>
    </source>
</evidence>
<reference evidence="2 3" key="1">
    <citation type="journal article" date="2016" name="Genome Biol. Evol.">
        <title>Divergent and convergent evolution of fungal pathogenicity.</title>
        <authorList>
            <person name="Shang Y."/>
            <person name="Xiao G."/>
            <person name="Zheng P."/>
            <person name="Cen K."/>
            <person name="Zhan S."/>
            <person name="Wang C."/>
        </authorList>
    </citation>
    <scope>NUCLEOTIDE SEQUENCE [LARGE SCALE GENOMIC DNA]</scope>
    <source>
        <strain evidence="2 3">ARSEF 2679</strain>
    </source>
</reference>
<dbReference type="OrthoDB" id="3248508at2759"/>
<feature type="compositionally biased region" description="Low complexity" evidence="1">
    <location>
        <begin position="265"/>
        <end position="279"/>
    </location>
</feature>
<protein>
    <submittedName>
        <fullName evidence="2">Uncharacterized protein</fullName>
    </submittedName>
</protein>
<gene>
    <name evidence="2" type="ORF">ISF_03838</name>
</gene>
<dbReference type="Proteomes" id="UP000076744">
    <property type="component" value="Unassembled WGS sequence"/>
</dbReference>
<dbReference type="STRING" id="1081104.A0A162JE87"/>
<comment type="caution">
    <text evidence="2">The sequence shown here is derived from an EMBL/GenBank/DDBJ whole genome shotgun (WGS) entry which is preliminary data.</text>
</comment>
<dbReference type="AlphaFoldDB" id="A0A162JE87"/>
<dbReference type="PANTHER" id="PTHR47842">
    <property type="entry name" value="EXPRESSED PROTEIN"/>
    <property type="match status" value="1"/>
</dbReference>
<feature type="compositionally biased region" description="Basic and acidic residues" evidence="1">
    <location>
        <begin position="116"/>
        <end position="136"/>
    </location>
</feature>